<reference evidence="1" key="1">
    <citation type="submission" date="2016-12" db="EMBL/GenBank/DDBJ databases">
        <title>The genomes of Aspergillus section Nigri reveals drivers in fungal speciation.</title>
        <authorList>
            <consortium name="DOE Joint Genome Institute"/>
            <person name="Vesth T.C."/>
            <person name="Nybo J."/>
            <person name="Theobald S."/>
            <person name="Brandl J."/>
            <person name="Frisvad J.C."/>
            <person name="Nielsen K.F."/>
            <person name="Lyhne E.K."/>
            <person name="Kogle M.E."/>
            <person name="Kuo A."/>
            <person name="Riley R."/>
            <person name="Clum A."/>
            <person name="Nolan M."/>
            <person name="Lipzen A."/>
            <person name="Salamov A."/>
            <person name="Henrissat B."/>
            <person name="Wiebenga A."/>
            <person name="De Vries R.P."/>
            <person name="Grigoriev I.V."/>
            <person name="Mortensen U.H."/>
            <person name="Andersen M.R."/>
            <person name="Baker S.E."/>
        </authorList>
    </citation>
    <scope>NUCLEOTIDE SEQUENCE [LARGE SCALE GENOMIC DNA]</scope>
    <source>
        <strain evidence="1">CBS 113365</strain>
    </source>
</reference>
<organism evidence="1 2">
    <name type="scientific">Aspergillus vadensis (strain CBS 113365 / IMI 142717 / IBT 24658)</name>
    <dbReference type="NCBI Taxonomy" id="1448311"/>
    <lineage>
        <taxon>Eukaryota</taxon>
        <taxon>Fungi</taxon>
        <taxon>Dikarya</taxon>
        <taxon>Ascomycota</taxon>
        <taxon>Pezizomycotina</taxon>
        <taxon>Eurotiomycetes</taxon>
        <taxon>Eurotiomycetidae</taxon>
        <taxon>Eurotiales</taxon>
        <taxon>Aspergillaceae</taxon>
        <taxon>Aspergillus</taxon>
        <taxon>Aspergillus subgen. Circumdati</taxon>
    </lineage>
</organism>
<dbReference type="GeneID" id="37217608"/>
<dbReference type="Proteomes" id="UP000248405">
    <property type="component" value="Unassembled WGS sequence"/>
</dbReference>
<gene>
    <name evidence="1" type="ORF">BO88DRAFT_6219</name>
</gene>
<name>A0A319BSM4_ASPVC</name>
<dbReference type="EMBL" id="KZ821614">
    <property type="protein sequence ID" value="PYH74250.1"/>
    <property type="molecule type" value="Genomic_DNA"/>
</dbReference>
<evidence type="ECO:0000313" key="1">
    <source>
        <dbReference type="EMBL" id="PYH74250.1"/>
    </source>
</evidence>
<keyword evidence="2" id="KW-1185">Reference proteome</keyword>
<accession>A0A319BSM4</accession>
<proteinExistence type="predicted"/>
<sequence length="101" mass="10876">MPNPSALSDFLACCPLSCFSPLPSFFLLAGFTPLNSSSFYSLSPSSLLCVLRVLPLWTSFFHLSIPSPPLLFSPFLPSFSGSTLFSPLPVIIDHCTTADAM</sequence>
<evidence type="ECO:0000313" key="2">
    <source>
        <dbReference type="Proteomes" id="UP000248405"/>
    </source>
</evidence>
<dbReference type="RefSeq" id="XP_025568044.1">
    <property type="nucleotide sequence ID" value="XM_025713016.1"/>
</dbReference>
<dbReference type="AlphaFoldDB" id="A0A319BSM4"/>
<protein>
    <submittedName>
        <fullName evidence="1">Uncharacterized protein</fullName>
    </submittedName>
</protein>